<dbReference type="Proteomes" id="UP001526147">
    <property type="component" value="Unassembled WGS sequence"/>
</dbReference>
<organism evidence="1 2">
    <name type="scientific">Metabacillus halosaccharovorans</name>
    <dbReference type="NCBI Taxonomy" id="930124"/>
    <lineage>
        <taxon>Bacteria</taxon>
        <taxon>Bacillati</taxon>
        <taxon>Bacillota</taxon>
        <taxon>Bacilli</taxon>
        <taxon>Bacillales</taxon>
        <taxon>Bacillaceae</taxon>
        <taxon>Metabacillus</taxon>
    </lineage>
</organism>
<dbReference type="EMBL" id="JAOYEY010000028">
    <property type="protein sequence ID" value="MCV9885127.1"/>
    <property type="molecule type" value="Genomic_DNA"/>
</dbReference>
<proteinExistence type="predicted"/>
<dbReference type="RefSeq" id="WP_264141983.1">
    <property type="nucleotide sequence ID" value="NZ_JAOYEY010000028.1"/>
</dbReference>
<keyword evidence="2" id="KW-1185">Reference proteome</keyword>
<name>A0ABT3DDJ6_9BACI</name>
<gene>
    <name evidence="1" type="ORF">OIH86_05635</name>
</gene>
<protein>
    <submittedName>
        <fullName evidence="1">Uncharacterized protein</fullName>
    </submittedName>
</protein>
<accession>A0ABT3DDJ6</accession>
<reference evidence="1 2" key="1">
    <citation type="submission" date="2022-10" db="EMBL/GenBank/DDBJ databases">
        <title>Draft genome assembly of moderately radiation resistant bacterium Metabacillus halosaccharovorans.</title>
        <authorList>
            <person name="Pal S."/>
            <person name="Gopinathan A."/>
        </authorList>
    </citation>
    <scope>NUCLEOTIDE SEQUENCE [LARGE SCALE GENOMIC DNA]</scope>
    <source>
        <strain evidence="1 2">VITHBRA001</strain>
    </source>
</reference>
<comment type="caution">
    <text evidence="1">The sequence shown here is derived from an EMBL/GenBank/DDBJ whole genome shotgun (WGS) entry which is preliminary data.</text>
</comment>
<sequence length="506" mass="58957">MEQSSVFPSGNHKNVKKQNIQIQTYGQRLFRDQTFYEYLLEFLLVFISNKGAEGKTKEKDDGFSFPVHLKEDKLAYYPYPRMGLKRFVFLSRSEPDKRFDVDIDALDDHRDYLKNKITISDTSLDKDFILDILQDLLYGFNAIIGKRSWFAQSLLPVAPELIFSEAIGSKKQRESLVYANELDEVDYDFEFNRRSFMARGGEVYYLHVLQGLVENNELKEELEKLLSELIKGIPQLSIISNFLQGSWEDYHYPNNTEVSPPITKTMEWIPANYKKRAVYTVKELKNLLNSLINPLEKIDLLGTLIIFQIMRMMCLQASEKLENEDNLEWVIDLTNNPNGQIRKRATSSYLKIEENVFRAVHTADIATYIENAKRKRAEPDIYEDASKDTNRLIRKLGKDIEFIVPPKGANMRFSFNEDLIKLIVIVLIEPGERMLLNTFLEKCYVHFKIIIGPKEAKIHWKEEPDIDFSPFDENLEKFQQALKDSGFLRDLSDATSIVENPFKGWC</sequence>
<evidence type="ECO:0000313" key="1">
    <source>
        <dbReference type="EMBL" id="MCV9885127.1"/>
    </source>
</evidence>
<evidence type="ECO:0000313" key="2">
    <source>
        <dbReference type="Proteomes" id="UP001526147"/>
    </source>
</evidence>